<dbReference type="Proteomes" id="UP000059113">
    <property type="component" value="Chromosome"/>
</dbReference>
<dbReference type="EMBL" id="CP011310">
    <property type="protein sequence ID" value="ANC50545.1"/>
    <property type="molecule type" value="Genomic_DNA"/>
</dbReference>
<dbReference type="SUPFAM" id="SSF51735">
    <property type="entry name" value="NAD(P)-binding Rossmann-fold domains"/>
    <property type="match status" value="1"/>
</dbReference>
<evidence type="ECO:0000313" key="4">
    <source>
        <dbReference type="Proteomes" id="UP000059113"/>
    </source>
</evidence>
<dbReference type="InterPro" id="IPR036291">
    <property type="entry name" value="NAD(P)-bd_dom_sf"/>
</dbReference>
<gene>
    <name evidence="3" type="ORF">CP97_14859</name>
</gene>
<dbReference type="AlphaFoldDB" id="A0A168M3M2"/>
<reference evidence="4" key="2">
    <citation type="submission" date="2015-04" db="EMBL/GenBank/DDBJ databases">
        <title>The complete genome sequence of Erythrobacter sp. s21-N3.</title>
        <authorList>
            <person name="Zhuang L."/>
            <person name="Liu Y."/>
            <person name="Shao Z."/>
        </authorList>
    </citation>
    <scope>NUCLEOTIDE SEQUENCE [LARGE SCALE GENOMIC DNA]</scope>
    <source>
        <strain evidence="4">s21-N3</strain>
    </source>
</reference>
<evidence type="ECO:0000256" key="2">
    <source>
        <dbReference type="ARBA" id="ARBA00023002"/>
    </source>
</evidence>
<protein>
    <submittedName>
        <fullName evidence="3">Short-chain dehydrogenase/reductase SDR</fullName>
    </submittedName>
</protein>
<comment type="similarity">
    <text evidence="1">Belongs to the short-chain dehydrogenases/reductases (SDR) family.</text>
</comment>
<dbReference type="PANTHER" id="PTHR43669:SF14">
    <property type="entry name" value="OXIDOREDUCTASE"/>
    <property type="match status" value="1"/>
</dbReference>
<evidence type="ECO:0000313" key="3">
    <source>
        <dbReference type="EMBL" id="ANC50545.1"/>
    </source>
</evidence>
<dbReference type="Gene3D" id="3.40.50.720">
    <property type="entry name" value="NAD(P)-binding Rossmann-like Domain"/>
    <property type="match status" value="1"/>
</dbReference>
<proteinExistence type="inferred from homology"/>
<reference evidence="3 4" key="1">
    <citation type="journal article" date="2015" name="Int. J. Syst. Evol. Microbiol.">
        <title>Erythrobacter atlanticus sp. nov., a bacterium from ocean sediment able to degrade polycyclic aromatic hydrocarbons.</title>
        <authorList>
            <person name="Zhuang L."/>
            <person name="Liu Y."/>
            <person name="Wang L."/>
            <person name="Wang W."/>
            <person name="Shao Z."/>
        </authorList>
    </citation>
    <scope>NUCLEOTIDE SEQUENCE [LARGE SCALE GENOMIC DNA]</scope>
    <source>
        <strain evidence="4">s21-N3</strain>
    </source>
</reference>
<dbReference type="Pfam" id="PF00106">
    <property type="entry name" value="adh_short"/>
    <property type="match status" value="1"/>
</dbReference>
<sequence>MASAGYNIVISSRRSAACDKAAEKINEAQGKHVTIACNADIADKSALEDLVGETVSVFGRLDCMVCNAASSFYFCPQHEIPDEDSQLMLNNNILLAY</sequence>
<keyword evidence="2" id="KW-0560">Oxidoreductase</keyword>
<name>A0A168M3M2_9SPHN</name>
<dbReference type="CDD" id="cd05233">
    <property type="entry name" value="SDR_c"/>
    <property type="match status" value="1"/>
</dbReference>
<dbReference type="GO" id="GO:0016491">
    <property type="term" value="F:oxidoreductase activity"/>
    <property type="evidence" value="ECO:0007669"/>
    <property type="project" value="UniProtKB-KW"/>
</dbReference>
<accession>A0A168M3M2</accession>
<organism evidence="3 4">
    <name type="scientific">Aurantiacibacter atlanticus</name>
    <dbReference type="NCBI Taxonomy" id="1648404"/>
    <lineage>
        <taxon>Bacteria</taxon>
        <taxon>Pseudomonadati</taxon>
        <taxon>Pseudomonadota</taxon>
        <taxon>Alphaproteobacteria</taxon>
        <taxon>Sphingomonadales</taxon>
        <taxon>Erythrobacteraceae</taxon>
        <taxon>Aurantiacibacter</taxon>
    </lineage>
</organism>
<dbReference type="KEGG" id="ery:CP97_14859"/>
<dbReference type="PANTHER" id="PTHR43669">
    <property type="entry name" value="5-KETO-D-GLUCONATE 5-REDUCTASE"/>
    <property type="match status" value="1"/>
</dbReference>
<dbReference type="STRING" id="1648404.CP97_14859"/>
<dbReference type="InterPro" id="IPR002347">
    <property type="entry name" value="SDR_fam"/>
</dbReference>
<keyword evidence="4" id="KW-1185">Reference proteome</keyword>
<evidence type="ECO:0000256" key="1">
    <source>
        <dbReference type="ARBA" id="ARBA00006484"/>
    </source>
</evidence>